<reference evidence="1" key="2">
    <citation type="journal article" date="2020" name="Nat. Commun.">
        <title>Large-scale genome sequencing of mycorrhizal fungi provides insights into the early evolution of symbiotic traits.</title>
        <authorList>
            <person name="Miyauchi S."/>
            <person name="Kiss E."/>
            <person name="Kuo A."/>
            <person name="Drula E."/>
            <person name="Kohler A."/>
            <person name="Sanchez-Garcia M."/>
            <person name="Morin E."/>
            <person name="Andreopoulos B."/>
            <person name="Barry K.W."/>
            <person name="Bonito G."/>
            <person name="Buee M."/>
            <person name="Carver A."/>
            <person name="Chen C."/>
            <person name="Cichocki N."/>
            <person name="Clum A."/>
            <person name="Culley D."/>
            <person name="Crous P.W."/>
            <person name="Fauchery L."/>
            <person name="Girlanda M."/>
            <person name="Hayes R.D."/>
            <person name="Keri Z."/>
            <person name="LaButti K."/>
            <person name="Lipzen A."/>
            <person name="Lombard V."/>
            <person name="Magnuson J."/>
            <person name="Maillard F."/>
            <person name="Murat C."/>
            <person name="Nolan M."/>
            <person name="Ohm R.A."/>
            <person name="Pangilinan J."/>
            <person name="Pereira M.F."/>
            <person name="Perotto S."/>
            <person name="Peter M."/>
            <person name="Pfister S."/>
            <person name="Riley R."/>
            <person name="Sitrit Y."/>
            <person name="Stielow J.B."/>
            <person name="Szollosi G."/>
            <person name="Zifcakova L."/>
            <person name="Stursova M."/>
            <person name="Spatafora J.W."/>
            <person name="Tedersoo L."/>
            <person name="Vaario L.M."/>
            <person name="Yamada A."/>
            <person name="Yan M."/>
            <person name="Wang P."/>
            <person name="Xu J."/>
            <person name="Bruns T."/>
            <person name="Baldrian P."/>
            <person name="Vilgalys R."/>
            <person name="Dunand C."/>
            <person name="Henrissat B."/>
            <person name="Grigoriev I.V."/>
            <person name="Hibbett D."/>
            <person name="Nagy L.G."/>
            <person name="Martin F.M."/>
        </authorList>
    </citation>
    <scope>NUCLEOTIDE SEQUENCE</scope>
    <source>
        <strain evidence="1">BED1</strain>
    </source>
</reference>
<reference evidence="1" key="1">
    <citation type="submission" date="2019-10" db="EMBL/GenBank/DDBJ databases">
        <authorList>
            <consortium name="DOE Joint Genome Institute"/>
            <person name="Kuo A."/>
            <person name="Miyauchi S."/>
            <person name="Kiss E."/>
            <person name="Drula E."/>
            <person name="Kohler A."/>
            <person name="Sanchez-Garcia M."/>
            <person name="Andreopoulos B."/>
            <person name="Barry K.W."/>
            <person name="Bonito G."/>
            <person name="Buee M."/>
            <person name="Carver A."/>
            <person name="Chen C."/>
            <person name="Cichocki N."/>
            <person name="Clum A."/>
            <person name="Culley D."/>
            <person name="Crous P.W."/>
            <person name="Fauchery L."/>
            <person name="Girlanda M."/>
            <person name="Hayes R."/>
            <person name="Keri Z."/>
            <person name="LaButti K."/>
            <person name="Lipzen A."/>
            <person name="Lombard V."/>
            <person name="Magnuson J."/>
            <person name="Maillard F."/>
            <person name="Morin E."/>
            <person name="Murat C."/>
            <person name="Nolan M."/>
            <person name="Ohm R."/>
            <person name="Pangilinan J."/>
            <person name="Pereira M."/>
            <person name="Perotto S."/>
            <person name="Peter M."/>
            <person name="Riley R."/>
            <person name="Sitrit Y."/>
            <person name="Stielow B."/>
            <person name="Szollosi G."/>
            <person name="Zifcakova L."/>
            <person name="Stursova M."/>
            <person name="Spatafora J.W."/>
            <person name="Tedersoo L."/>
            <person name="Vaario L.-M."/>
            <person name="Yamada A."/>
            <person name="Yan M."/>
            <person name="Wang P."/>
            <person name="Xu J."/>
            <person name="Bruns T."/>
            <person name="Baldrian P."/>
            <person name="Vilgalys R."/>
            <person name="Henrissat B."/>
            <person name="Grigoriev I.V."/>
            <person name="Hibbett D."/>
            <person name="Nagy L.G."/>
            <person name="Martin F.M."/>
        </authorList>
    </citation>
    <scope>NUCLEOTIDE SEQUENCE</scope>
    <source>
        <strain evidence="1">BED1</strain>
    </source>
</reference>
<organism evidence="1 2">
    <name type="scientific">Boletus edulis BED1</name>
    <dbReference type="NCBI Taxonomy" id="1328754"/>
    <lineage>
        <taxon>Eukaryota</taxon>
        <taxon>Fungi</taxon>
        <taxon>Dikarya</taxon>
        <taxon>Basidiomycota</taxon>
        <taxon>Agaricomycotina</taxon>
        <taxon>Agaricomycetes</taxon>
        <taxon>Agaricomycetidae</taxon>
        <taxon>Boletales</taxon>
        <taxon>Boletineae</taxon>
        <taxon>Boletaceae</taxon>
        <taxon>Boletoideae</taxon>
        <taxon>Boletus</taxon>
    </lineage>
</organism>
<sequence>MATQQDLYRAINPQQRLLASATVAPTGFSSSLENRSNASLLRNDTSIQASSARVQQPVNNDAAQYDAVVPAHPPVASGSRDSRSIVVDEGLGRRPLPEAPGGGLSLSNELPKLANSQRHQSIMTADHSIAFSEVPPNYTQATGNAATTH</sequence>
<name>A0AAD4GFP5_BOLED</name>
<evidence type="ECO:0000313" key="1">
    <source>
        <dbReference type="EMBL" id="KAF8441344.1"/>
    </source>
</evidence>
<protein>
    <submittedName>
        <fullName evidence="1">Uncharacterized protein</fullName>
    </submittedName>
</protein>
<dbReference type="Proteomes" id="UP001194468">
    <property type="component" value="Unassembled WGS sequence"/>
</dbReference>
<evidence type="ECO:0000313" key="2">
    <source>
        <dbReference type="Proteomes" id="UP001194468"/>
    </source>
</evidence>
<comment type="caution">
    <text evidence="1">The sequence shown here is derived from an EMBL/GenBank/DDBJ whole genome shotgun (WGS) entry which is preliminary data.</text>
</comment>
<keyword evidence="2" id="KW-1185">Reference proteome</keyword>
<proteinExistence type="predicted"/>
<accession>A0AAD4GFP5</accession>
<feature type="non-terminal residue" evidence="1">
    <location>
        <position position="1"/>
    </location>
</feature>
<dbReference type="AlphaFoldDB" id="A0AAD4GFP5"/>
<dbReference type="EMBL" id="WHUW01000010">
    <property type="protein sequence ID" value="KAF8441344.1"/>
    <property type="molecule type" value="Genomic_DNA"/>
</dbReference>
<gene>
    <name evidence="1" type="ORF">L210DRAFT_3536931</name>
</gene>